<dbReference type="OrthoDB" id="6021932at2"/>
<feature type="compositionally biased region" description="Gly residues" evidence="1">
    <location>
        <begin position="240"/>
        <end position="256"/>
    </location>
</feature>
<dbReference type="EMBL" id="FSQT01000002">
    <property type="protein sequence ID" value="SIN29051.1"/>
    <property type="molecule type" value="Genomic_DNA"/>
</dbReference>
<feature type="compositionally biased region" description="Basic and acidic residues" evidence="1">
    <location>
        <begin position="1"/>
        <end position="19"/>
    </location>
</feature>
<feature type="compositionally biased region" description="Low complexity" evidence="1">
    <location>
        <begin position="257"/>
        <end position="273"/>
    </location>
</feature>
<feature type="region of interest" description="Disordered" evidence="1">
    <location>
        <begin position="137"/>
        <end position="302"/>
    </location>
</feature>
<evidence type="ECO:0000313" key="3">
    <source>
        <dbReference type="Proteomes" id="UP000185124"/>
    </source>
</evidence>
<feature type="compositionally biased region" description="Basic and acidic residues" evidence="1">
    <location>
        <begin position="149"/>
        <end position="163"/>
    </location>
</feature>
<feature type="region of interest" description="Disordered" evidence="1">
    <location>
        <begin position="1"/>
        <end position="27"/>
    </location>
</feature>
<gene>
    <name evidence="2" type="ORF">SAMN04489832_4941</name>
</gene>
<dbReference type="STRING" id="709881.SAMN04489832_4941"/>
<keyword evidence="3" id="KW-1185">Reference proteome</keyword>
<evidence type="ECO:0000313" key="2">
    <source>
        <dbReference type="EMBL" id="SIN29051.1"/>
    </source>
</evidence>
<protein>
    <submittedName>
        <fullName evidence="2">Uncharacterized protein</fullName>
    </submittedName>
</protein>
<sequence>MSESAQQRKPDRDVERPGRADGGGDPDVLLDIPKVSVDSIRLAVDGLDADLSLRARLANLLQLDAGVRVHLQGVELDINGVHAEAQLRVRLEQLMTILSRALDTIDNNPQIIEAISRTAGATIDDVNRSAQQLSAGAAEVTGSAQRSGDVLDQRGRQVADRPRPGLSRPGAGEPVRAVPTGPAERRPEGRPPQGPGPERQGPEGQGPEGRGPERQGPERKGPEGQARDQAAGAAAPGPGPSGGGDGPPGGGGGAPGGAHATAQSAAQLAEQAGETLRQAGRSVWEAIQGGMAQHRQQGRRDD</sequence>
<evidence type="ECO:0000256" key="1">
    <source>
        <dbReference type="SAM" id="MobiDB-lite"/>
    </source>
</evidence>
<name>A0A1N6A4T2_9ACTN</name>
<feature type="compositionally biased region" description="Basic and acidic residues" evidence="1">
    <location>
        <begin position="210"/>
        <end position="226"/>
    </location>
</feature>
<dbReference type="Proteomes" id="UP000185124">
    <property type="component" value="Unassembled WGS sequence"/>
</dbReference>
<reference evidence="3" key="1">
    <citation type="submission" date="2016-12" db="EMBL/GenBank/DDBJ databases">
        <authorList>
            <person name="Varghese N."/>
            <person name="Submissions S."/>
        </authorList>
    </citation>
    <scope>NUCLEOTIDE SEQUENCE [LARGE SCALE GENOMIC DNA]</scope>
    <source>
        <strain evidence="3">DSM 45599</strain>
    </source>
</reference>
<organism evidence="2 3">
    <name type="scientific">Micromonospora cremea</name>
    <dbReference type="NCBI Taxonomy" id="709881"/>
    <lineage>
        <taxon>Bacteria</taxon>
        <taxon>Bacillati</taxon>
        <taxon>Actinomycetota</taxon>
        <taxon>Actinomycetes</taxon>
        <taxon>Micromonosporales</taxon>
        <taxon>Micromonosporaceae</taxon>
        <taxon>Micromonospora</taxon>
    </lineage>
</organism>
<accession>A0A1N6A4T2</accession>
<proteinExistence type="predicted"/>
<dbReference type="AlphaFoldDB" id="A0A1N6A4T2"/>
<dbReference type="RefSeq" id="WP_074315862.1">
    <property type="nucleotide sequence ID" value="NZ_FSQT01000002.1"/>
</dbReference>